<dbReference type="EMBL" id="JQBL01000022">
    <property type="protein sequence ID" value="KRN49719.1"/>
    <property type="molecule type" value="Genomic_DNA"/>
</dbReference>
<evidence type="ECO:0000256" key="4">
    <source>
        <dbReference type="RuleBase" id="RU362042"/>
    </source>
</evidence>
<accession>A0A0R2HIY5</accession>
<gene>
    <name evidence="6" type="ORF">IV49_GL000899</name>
</gene>
<keyword evidence="4" id="KW-0472">Membrane</keyword>
<feature type="domain" description="Peptidase S26" evidence="5">
    <location>
        <begin position="14"/>
        <end position="168"/>
    </location>
</feature>
<keyword evidence="4" id="KW-0378">Hydrolase</keyword>
<dbReference type="PANTHER" id="PTHR43390:SF1">
    <property type="entry name" value="CHLOROPLAST PROCESSING PEPTIDASE"/>
    <property type="match status" value="1"/>
</dbReference>
<dbReference type="GO" id="GO:0005886">
    <property type="term" value="C:plasma membrane"/>
    <property type="evidence" value="ECO:0007669"/>
    <property type="project" value="UniProtKB-SubCell"/>
</dbReference>
<dbReference type="EC" id="3.4.21.89" evidence="4"/>
<proteinExistence type="inferred from homology"/>
<dbReference type="PRINTS" id="PR00727">
    <property type="entry name" value="LEADERPTASE"/>
</dbReference>
<keyword evidence="4" id="KW-0645">Protease</keyword>
<protein>
    <recommendedName>
        <fullName evidence="4">Signal peptidase I</fullName>
        <ecNumber evidence="4">3.4.21.89</ecNumber>
    </recommendedName>
</protein>
<dbReference type="SUPFAM" id="SSF51306">
    <property type="entry name" value="LexA/Signal peptidase"/>
    <property type="match status" value="1"/>
</dbReference>
<feature type="transmembrane region" description="Helical" evidence="4">
    <location>
        <begin position="16"/>
        <end position="34"/>
    </location>
</feature>
<comment type="catalytic activity">
    <reaction evidence="4">
        <text>Cleavage of hydrophobic, N-terminal signal or leader sequences from secreted and periplasmic proteins.</text>
        <dbReference type="EC" id="3.4.21.89"/>
    </reaction>
</comment>
<evidence type="ECO:0000313" key="6">
    <source>
        <dbReference type="EMBL" id="KRN49719.1"/>
    </source>
</evidence>
<dbReference type="PATRIC" id="fig|1410657.5.peg.937"/>
<feature type="active site" evidence="3">
    <location>
        <position position="88"/>
    </location>
</feature>
<comment type="similarity">
    <text evidence="2 4">Belongs to the peptidase S26 family.</text>
</comment>
<evidence type="ECO:0000259" key="5">
    <source>
        <dbReference type="Pfam" id="PF10502"/>
    </source>
</evidence>
<dbReference type="GO" id="GO:0009003">
    <property type="term" value="F:signal peptidase activity"/>
    <property type="evidence" value="ECO:0007669"/>
    <property type="project" value="UniProtKB-EC"/>
</dbReference>
<dbReference type="RefSeq" id="WP_029070064.1">
    <property type="nucleotide sequence ID" value="NZ_JNKN01000028.1"/>
</dbReference>
<dbReference type="GO" id="GO:0006465">
    <property type="term" value="P:signal peptide processing"/>
    <property type="evidence" value="ECO:0007669"/>
    <property type="project" value="InterPro"/>
</dbReference>
<dbReference type="PANTHER" id="PTHR43390">
    <property type="entry name" value="SIGNAL PEPTIDASE I"/>
    <property type="match status" value="1"/>
</dbReference>
<evidence type="ECO:0000256" key="1">
    <source>
        <dbReference type="ARBA" id="ARBA00004401"/>
    </source>
</evidence>
<dbReference type="InterPro" id="IPR036286">
    <property type="entry name" value="LexA/Signal_pep-like_sf"/>
</dbReference>
<dbReference type="InterPro" id="IPR019533">
    <property type="entry name" value="Peptidase_S26"/>
</dbReference>
<dbReference type="Pfam" id="PF10502">
    <property type="entry name" value="Peptidase_S26"/>
    <property type="match status" value="1"/>
</dbReference>
<name>A0A0R2HIY5_9FIRM</name>
<dbReference type="AlphaFoldDB" id="A0A0R2HIY5"/>
<keyword evidence="4" id="KW-1133">Transmembrane helix</keyword>
<evidence type="ECO:0000256" key="2">
    <source>
        <dbReference type="ARBA" id="ARBA00009370"/>
    </source>
</evidence>
<dbReference type="NCBIfam" id="TIGR02227">
    <property type="entry name" value="sigpep_I_bact"/>
    <property type="match status" value="1"/>
</dbReference>
<dbReference type="Proteomes" id="UP000051841">
    <property type="component" value="Unassembled WGS sequence"/>
</dbReference>
<sequence length="169" mass="19267">MENTKQVNMKQSIMEYVKVVVVTMILTYLVLYFIQISRVVGVSMQPTYNNGNIVLVNKKFYSYSDCHYGDIVVADVDFGSGKSEQIIKRVIGKAGDVISCKDGKMYRNGKLLKETYIAEKMEDEDWSTKVKKDSVFLMGDNRNNSADSRDLGSVNFKKHVVGRVFFKVF</sequence>
<evidence type="ECO:0000313" key="7">
    <source>
        <dbReference type="Proteomes" id="UP000051841"/>
    </source>
</evidence>
<dbReference type="CDD" id="cd06530">
    <property type="entry name" value="S26_SPase_I"/>
    <property type="match status" value="1"/>
</dbReference>
<comment type="subcellular location">
    <subcellularLocation>
        <location evidence="1">Cell membrane</location>
        <topology evidence="1">Single-pass type II membrane protein</topology>
    </subcellularLocation>
    <subcellularLocation>
        <location evidence="4">Membrane</location>
        <topology evidence="4">Single-pass type II membrane protein</topology>
    </subcellularLocation>
</comment>
<organism evidence="6 7">
    <name type="scientific">Kandleria vitulina DSM 20405</name>
    <dbReference type="NCBI Taxonomy" id="1410657"/>
    <lineage>
        <taxon>Bacteria</taxon>
        <taxon>Bacillati</taxon>
        <taxon>Bacillota</taxon>
        <taxon>Erysipelotrichia</taxon>
        <taxon>Erysipelotrichales</taxon>
        <taxon>Coprobacillaceae</taxon>
        <taxon>Kandleria</taxon>
    </lineage>
</organism>
<dbReference type="Gene3D" id="2.10.109.10">
    <property type="entry name" value="Umud Fragment, subunit A"/>
    <property type="match status" value="1"/>
</dbReference>
<evidence type="ECO:0000256" key="3">
    <source>
        <dbReference type="PIRSR" id="PIRSR600223-1"/>
    </source>
</evidence>
<feature type="active site" evidence="3">
    <location>
        <position position="43"/>
    </location>
</feature>
<keyword evidence="7" id="KW-1185">Reference proteome</keyword>
<dbReference type="GO" id="GO:0004252">
    <property type="term" value="F:serine-type endopeptidase activity"/>
    <property type="evidence" value="ECO:0007669"/>
    <property type="project" value="InterPro"/>
</dbReference>
<reference evidence="6 7" key="1">
    <citation type="journal article" date="2015" name="Genome Announc.">
        <title>Expanding the biotechnology potential of lactobacilli through comparative genomics of 213 strains and associated genera.</title>
        <authorList>
            <person name="Sun Z."/>
            <person name="Harris H.M."/>
            <person name="McCann A."/>
            <person name="Guo C."/>
            <person name="Argimon S."/>
            <person name="Zhang W."/>
            <person name="Yang X."/>
            <person name="Jeffery I.B."/>
            <person name="Cooney J.C."/>
            <person name="Kagawa T.F."/>
            <person name="Liu W."/>
            <person name="Song Y."/>
            <person name="Salvetti E."/>
            <person name="Wrobel A."/>
            <person name="Rasinkangas P."/>
            <person name="Parkhill J."/>
            <person name="Rea M.C."/>
            <person name="O'Sullivan O."/>
            <person name="Ritari J."/>
            <person name="Douillard F.P."/>
            <person name="Paul Ross R."/>
            <person name="Yang R."/>
            <person name="Briner A.E."/>
            <person name="Felis G.E."/>
            <person name="de Vos W.M."/>
            <person name="Barrangou R."/>
            <person name="Klaenhammer T.R."/>
            <person name="Caufield P.W."/>
            <person name="Cui Y."/>
            <person name="Zhang H."/>
            <person name="O'Toole P.W."/>
        </authorList>
    </citation>
    <scope>NUCLEOTIDE SEQUENCE [LARGE SCALE GENOMIC DNA]</scope>
    <source>
        <strain evidence="6 7">DSM 20405</strain>
    </source>
</reference>
<comment type="caution">
    <text evidence="6">The sequence shown here is derived from an EMBL/GenBank/DDBJ whole genome shotgun (WGS) entry which is preliminary data.</text>
</comment>
<dbReference type="InterPro" id="IPR000223">
    <property type="entry name" value="Pept_S26A_signal_pept_1"/>
</dbReference>
<keyword evidence="4" id="KW-0812">Transmembrane</keyword>